<evidence type="ECO:0000313" key="6">
    <source>
        <dbReference type="Proteomes" id="UP000199400"/>
    </source>
</evidence>
<protein>
    <submittedName>
        <fullName evidence="5">ABC-2 type transport system ATP-binding protein</fullName>
    </submittedName>
</protein>
<dbReference type="SUPFAM" id="SSF52540">
    <property type="entry name" value="P-loop containing nucleoside triphosphate hydrolases"/>
    <property type="match status" value="1"/>
</dbReference>
<accession>A0A1I1SN82</accession>
<evidence type="ECO:0000259" key="4">
    <source>
        <dbReference type="PROSITE" id="PS50893"/>
    </source>
</evidence>
<dbReference type="InterPro" id="IPR003593">
    <property type="entry name" value="AAA+_ATPase"/>
</dbReference>
<keyword evidence="2" id="KW-0547">Nucleotide-binding</keyword>
<dbReference type="EMBL" id="FOMX01000002">
    <property type="protein sequence ID" value="SFD47917.1"/>
    <property type="molecule type" value="Genomic_DNA"/>
</dbReference>
<sequence length="339" mass="37498">MTAAAAMVRVEGLCKRFSVPRREAGLRAALRALVRREYRVVEAVRDLEFSLAPGERVGFLGPNGAGKTTTLKMLAGLIVPSAGRVEVAGFTPSDRRPEFLRRVSLVMGQKRQLSWDLPAIDNFEFNRVVYEIDPVHYKRRLEELTALLDVGEVMRRPVRQLSLGERMKCELVAALLHGPQVLFLDEPTIGLDVSMQLGIREFIRRYNAEHGATVILTSHYMEDVAALCPRILVIDGGRLRFDGSIEALRRQIRPLRRVSVRAAALPDDPTAMGRVVLREGGRLVLDVAPERVPEVVGALVALPEAQDLAVHDAPLEEVMRALFGREEAADLGGAIGHAR</sequence>
<evidence type="ECO:0000313" key="5">
    <source>
        <dbReference type="EMBL" id="SFD47917.1"/>
    </source>
</evidence>
<dbReference type="PANTHER" id="PTHR42711:SF4">
    <property type="entry name" value="ABC TRANSPORTER RELATED"/>
    <property type="match status" value="1"/>
</dbReference>
<keyword evidence="1" id="KW-0813">Transport</keyword>
<organism evidence="5 6">
    <name type="scientific">Nannocystis exedens</name>
    <dbReference type="NCBI Taxonomy" id="54"/>
    <lineage>
        <taxon>Bacteria</taxon>
        <taxon>Pseudomonadati</taxon>
        <taxon>Myxococcota</taxon>
        <taxon>Polyangia</taxon>
        <taxon>Nannocystales</taxon>
        <taxon>Nannocystaceae</taxon>
        <taxon>Nannocystis</taxon>
    </lineage>
</organism>
<dbReference type="GO" id="GO:0016887">
    <property type="term" value="F:ATP hydrolysis activity"/>
    <property type="evidence" value="ECO:0007669"/>
    <property type="project" value="InterPro"/>
</dbReference>
<proteinExistence type="predicted"/>
<dbReference type="Proteomes" id="UP000199400">
    <property type="component" value="Unassembled WGS sequence"/>
</dbReference>
<dbReference type="PROSITE" id="PS50893">
    <property type="entry name" value="ABC_TRANSPORTER_2"/>
    <property type="match status" value="1"/>
</dbReference>
<gene>
    <name evidence="5" type="ORF">SAMN02745121_00156</name>
</gene>
<name>A0A1I1SN82_9BACT</name>
<dbReference type="AlphaFoldDB" id="A0A1I1SN82"/>
<dbReference type="Gene3D" id="3.40.50.300">
    <property type="entry name" value="P-loop containing nucleotide triphosphate hydrolases"/>
    <property type="match status" value="1"/>
</dbReference>
<dbReference type="GO" id="GO:0005524">
    <property type="term" value="F:ATP binding"/>
    <property type="evidence" value="ECO:0007669"/>
    <property type="project" value="UniProtKB-KW"/>
</dbReference>
<evidence type="ECO:0000256" key="1">
    <source>
        <dbReference type="ARBA" id="ARBA00022448"/>
    </source>
</evidence>
<keyword evidence="6" id="KW-1185">Reference proteome</keyword>
<feature type="domain" description="ABC transporter" evidence="4">
    <location>
        <begin position="28"/>
        <end position="261"/>
    </location>
</feature>
<dbReference type="STRING" id="54.SAMN02745121_00156"/>
<dbReference type="InterPro" id="IPR027417">
    <property type="entry name" value="P-loop_NTPase"/>
</dbReference>
<dbReference type="Pfam" id="PF00005">
    <property type="entry name" value="ABC_tran"/>
    <property type="match status" value="1"/>
</dbReference>
<keyword evidence="3 5" id="KW-0067">ATP-binding</keyword>
<dbReference type="InterPro" id="IPR003439">
    <property type="entry name" value="ABC_transporter-like_ATP-bd"/>
</dbReference>
<dbReference type="PANTHER" id="PTHR42711">
    <property type="entry name" value="ABC TRANSPORTER ATP-BINDING PROTEIN"/>
    <property type="match status" value="1"/>
</dbReference>
<dbReference type="SMART" id="SM00382">
    <property type="entry name" value="AAA"/>
    <property type="match status" value="1"/>
</dbReference>
<reference evidence="6" key="1">
    <citation type="submission" date="2016-10" db="EMBL/GenBank/DDBJ databases">
        <authorList>
            <person name="Varghese N."/>
            <person name="Submissions S."/>
        </authorList>
    </citation>
    <scope>NUCLEOTIDE SEQUENCE [LARGE SCALE GENOMIC DNA]</scope>
    <source>
        <strain evidence="6">ATCC 25963</strain>
    </source>
</reference>
<dbReference type="InterPro" id="IPR050763">
    <property type="entry name" value="ABC_transporter_ATP-binding"/>
</dbReference>
<evidence type="ECO:0000256" key="2">
    <source>
        <dbReference type="ARBA" id="ARBA00022741"/>
    </source>
</evidence>
<evidence type="ECO:0000256" key="3">
    <source>
        <dbReference type="ARBA" id="ARBA00022840"/>
    </source>
</evidence>